<gene>
    <name evidence="2" type="ORF">ADEAN_000845700</name>
    <name evidence="3" type="ORF">ADEAN_000846000</name>
</gene>
<dbReference type="Gene3D" id="2.10.220.10">
    <property type="entry name" value="Hormone Receptor, Insulin-like Growth Factor Receptor 1, Chain A, domain 2"/>
    <property type="match status" value="1"/>
</dbReference>
<keyword evidence="4" id="KW-1185">Reference proteome</keyword>
<dbReference type="InterPro" id="IPR009030">
    <property type="entry name" value="Growth_fac_rcpt_cys_sf"/>
</dbReference>
<evidence type="ECO:0000313" key="2">
    <source>
        <dbReference type="EMBL" id="CAD2220933.1"/>
    </source>
</evidence>
<feature type="signal peptide" evidence="1">
    <location>
        <begin position="1"/>
        <end position="23"/>
    </location>
</feature>
<proteinExistence type="predicted"/>
<dbReference type="EMBL" id="LR877163">
    <property type="protein sequence ID" value="CAD2220933.1"/>
    <property type="molecule type" value="Genomic_DNA"/>
</dbReference>
<dbReference type="AlphaFoldDB" id="A0A7G2CR13"/>
<evidence type="ECO:0000313" key="3">
    <source>
        <dbReference type="EMBL" id="CAD2220936.1"/>
    </source>
</evidence>
<dbReference type="SUPFAM" id="SSF57184">
    <property type="entry name" value="Growth factor receptor domain"/>
    <property type="match status" value="1"/>
</dbReference>
<protein>
    <recommendedName>
        <fullName evidence="5">Surface antigen-like protein</fullName>
    </recommendedName>
</protein>
<evidence type="ECO:0000256" key="1">
    <source>
        <dbReference type="SAM" id="SignalP"/>
    </source>
</evidence>
<reference evidence="2 4" key="1">
    <citation type="submission" date="2020-08" db="EMBL/GenBank/DDBJ databases">
        <authorList>
            <person name="Newling K."/>
            <person name="Davey J."/>
            <person name="Forrester S."/>
        </authorList>
    </citation>
    <scope>NUCLEOTIDE SEQUENCE [LARGE SCALE GENOMIC DNA]</scope>
    <source>
        <strain evidence="2">Crithidia deanei Carvalho</strain>
        <strain evidence="4">Crithidia deanei Carvalho (ATCC PRA-265)</strain>
    </source>
</reference>
<evidence type="ECO:0000313" key="4">
    <source>
        <dbReference type="Proteomes" id="UP000515908"/>
    </source>
</evidence>
<organism evidence="2 4">
    <name type="scientific">Angomonas deanei</name>
    <dbReference type="NCBI Taxonomy" id="59799"/>
    <lineage>
        <taxon>Eukaryota</taxon>
        <taxon>Discoba</taxon>
        <taxon>Euglenozoa</taxon>
        <taxon>Kinetoplastea</taxon>
        <taxon>Metakinetoplastina</taxon>
        <taxon>Trypanosomatida</taxon>
        <taxon>Trypanosomatidae</taxon>
        <taxon>Strigomonadinae</taxon>
        <taxon>Angomonas</taxon>
    </lineage>
</organism>
<accession>A0A7G2CR13</accession>
<name>A0A7G2CR13_9TRYP</name>
<dbReference type="EMBL" id="LR877163">
    <property type="protein sequence ID" value="CAD2220936.1"/>
    <property type="molecule type" value="Genomic_DNA"/>
</dbReference>
<dbReference type="VEuPathDB" id="TriTrypDB:ADEAN_000845700"/>
<keyword evidence="1" id="KW-0732">Signal</keyword>
<dbReference type="VEuPathDB" id="TriTrypDB:ADEAN_000846000"/>
<dbReference type="Proteomes" id="UP000515908">
    <property type="component" value="Chromosome 19"/>
</dbReference>
<feature type="chain" id="PRO_5036202958" description="Surface antigen-like protein" evidence="1">
    <location>
        <begin position="24"/>
        <end position="250"/>
    </location>
</feature>
<evidence type="ECO:0008006" key="5">
    <source>
        <dbReference type="Google" id="ProtNLM"/>
    </source>
</evidence>
<sequence>MFSASHVRNTLAAAAVTVMLVAAQDSNCAETETNDEGAVVCANCVTDYTLGIDGVCYLTSGGCIQAVDGKCQHCRGGFTLNKDEGTCVKCNKDCTCDAKDPNKCVGCKVGYGLDGETGNCVACKVSDCASCSQSSDKCGACMPNFLLVENACVSCAVDECTRCKADDMNTCDLCDLGNYLKEGKCKTCGIENCDSCQEVEGVVRCDACAGDRTYDAESRTCKSGNAALPSSSSVLSLIAAVSAAVITLAL</sequence>